<feature type="domain" description="WW" evidence="1">
    <location>
        <begin position="13"/>
        <end position="47"/>
    </location>
</feature>
<organism evidence="2 3">
    <name type="scientific">Holothuria leucospilota</name>
    <name type="common">Black long sea cucumber</name>
    <name type="synonym">Mertensiothuria leucospilota</name>
    <dbReference type="NCBI Taxonomy" id="206669"/>
    <lineage>
        <taxon>Eukaryota</taxon>
        <taxon>Metazoa</taxon>
        <taxon>Echinodermata</taxon>
        <taxon>Eleutherozoa</taxon>
        <taxon>Echinozoa</taxon>
        <taxon>Holothuroidea</taxon>
        <taxon>Aspidochirotacea</taxon>
        <taxon>Aspidochirotida</taxon>
        <taxon>Holothuriidae</taxon>
        <taxon>Holothuria</taxon>
    </lineage>
</organism>
<dbReference type="SUPFAM" id="SSF51045">
    <property type="entry name" value="WW domain"/>
    <property type="match status" value="1"/>
</dbReference>
<dbReference type="Proteomes" id="UP001152320">
    <property type="component" value="Chromosome 13"/>
</dbReference>
<sequence>MDDAQILPELPDELYQAGWRVHYSLSEDRPYFFNEETKQSAWDLPLIQEAVRLSAINAAAGASEVSDKEAAESPIAQKPVEVGRFLGKPNQQLMDEPMTRFPLGDIENSSVTTQDVPPVVIQIMEFIFATMMDKVTYGYLKQNCEGCDMEWPSQLDHRCLNFGSCMPVSDMYFNDMQHLVKNVWVVETARDYLLNVIEMPVLNTVMNNIRTDWKESQQKVVDALEKTDLDENIRHHLEEDFIPRHLGHVDYDSIELNYTV</sequence>
<comment type="caution">
    <text evidence="2">The sequence shown here is derived from an EMBL/GenBank/DDBJ whole genome shotgun (WGS) entry which is preliminary data.</text>
</comment>
<dbReference type="Gene3D" id="2.20.70.10">
    <property type="match status" value="1"/>
</dbReference>
<proteinExistence type="predicted"/>
<dbReference type="InterPro" id="IPR001202">
    <property type="entry name" value="WW_dom"/>
</dbReference>
<evidence type="ECO:0000313" key="3">
    <source>
        <dbReference type="Proteomes" id="UP001152320"/>
    </source>
</evidence>
<dbReference type="CDD" id="cd00201">
    <property type="entry name" value="WW"/>
    <property type="match status" value="1"/>
</dbReference>
<dbReference type="AlphaFoldDB" id="A0A9Q1H2L3"/>
<dbReference type="Pfam" id="PF00397">
    <property type="entry name" value="WW"/>
    <property type="match status" value="1"/>
</dbReference>
<gene>
    <name evidence="2" type="ORF">HOLleu_27814</name>
</gene>
<protein>
    <submittedName>
        <fullName evidence="2">Phosphorylated CTD-interacting factor 1</fullName>
    </submittedName>
</protein>
<evidence type="ECO:0000259" key="1">
    <source>
        <dbReference type="PROSITE" id="PS50020"/>
    </source>
</evidence>
<dbReference type="InterPro" id="IPR036020">
    <property type="entry name" value="WW_dom_sf"/>
</dbReference>
<dbReference type="PROSITE" id="PS50020">
    <property type="entry name" value="WW_DOMAIN_2"/>
    <property type="match status" value="1"/>
</dbReference>
<name>A0A9Q1H2L3_HOLLE</name>
<reference evidence="2" key="1">
    <citation type="submission" date="2021-10" db="EMBL/GenBank/DDBJ databases">
        <title>Tropical sea cucumber genome reveals ecological adaptation and Cuvierian tubules defense mechanism.</title>
        <authorList>
            <person name="Chen T."/>
        </authorList>
    </citation>
    <scope>NUCLEOTIDE SEQUENCE</scope>
    <source>
        <strain evidence="2">Nanhai2018</strain>
        <tissue evidence="2">Muscle</tissue>
    </source>
</reference>
<accession>A0A9Q1H2L3</accession>
<dbReference type="EMBL" id="JAIZAY010000013">
    <property type="protein sequence ID" value="KAJ8031169.1"/>
    <property type="molecule type" value="Genomic_DNA"/>
</dbReference>
<keyword evidence="3" id="KW-1185">Reference proteome</keyword>
<evidence type="ECO:0000313" key="2">
    <source>
        <dbReference type="EMBL" id="KAJ8031169.1"/>
    </source>
</evidence>